<keyword evidence="2" id="KW-0732">Signal</keyword>
<dbReference type="PANTHER" id="PTHR42928">
    <property type="entry name" value="TRICARBOXYLATE-BINDING PROTEIN"/>
    <property type="match status" value="1"/>
</dbReference>
<accession>A0A844ATB4</accession>
<dbReference type="Gene3D" id="3.40.190.10">
    <property type="entry name" value="Periplasmic binding protein-like II"/>
    <property type="match status" value="1"/>
</dbReference>
<protein>
    <recommendedName>
        <fullName evidence="5">Tripartite-type tricarboxylate transporter, receptor component TctC</fullName>
    </recommendedName>
</protein>
<comment type="caution">
    <text evidence="3">The sequence shown here is derived from an EMBL/GenBank/DDBJ whole genome shotgun (WGS) entry which is preliminary data.</text>
</comment>
<dbReference type="Proteomes" id="UP000487350">
    <property type="component" value="Unassembled WGS sequence"/>
</dbReference>
<keyword evidence="4" id="KW-1185">Reference proteome</keyword>
<comment type="similarity">
    <text evidence="1">Belongs to the UPF0065 (bug) family.</text>
</comment>
<evidence type="ECO:0000256" key="2">
    <source>
        <dbReference type="SAM" id="SignalP"/>
    </source>
</evidence>
<dbReference type="EMBL" id="WJBU01000008">
    <property type="protein sequence ID" value="MRD47344.1"/>
    <property type="molecule type" value="Genomic_DNA"/>
</dbReference>
<dbReference type="OrthoDB" id="9780943at2"/>
<dbReference type="AlphaFoldDB" id="A0A844ATB4"/>
<dbReference type="InterPro" id="IPR005064">
    <property type="entry name" value="BUG"/>
</dbReference>
<reference evidence="3 4" key="1">
    <citation type="submission" date="2019-11" db="EMBL/GenBank/DDBJ databases">
        <title>Caenimonas koreensis gen. nov., sp. nov., isolated from activated sludge.</title>
        <authorList>
            <person name="Seung H.R."/>
        </authorList>
    </citation>
    <scope>NUCLEOTIDE SEQUENCE [LARGE SCALE GENOMIC DNA]</scope>
    <source>
        <strain evidence="3 4">EMB320</strain>
    </source>
</reference>
<dbReference type="PANTHER" id="PTHR42928:SF3">
    <property type="entry name" value="UPF0065 PROTEIN YFLP"/>
    <property type="match status" value="1"/>
</dbReference>
<name>A0A844ATB4_9BURK</name>
<evidence type="ECO:0000313" key="3">
    <source>
        <dbReference type="EMBL" id="MRD47344.1"/>
    </source>
</evidence>
<evidence type="ECO:0000313" key="4">
    <source>
        <dbReference type="Proteomes" id="UP000487350"/>
    </source>
</evidence>
<proteinExistence type="inferred from homology"/>
<evidence type="ECO:0000256" key="1">
    <source>
        <dbReference type="ARBA" id="ARBA00006987"/>
    </source>
</evidence>
<dbReference type="PROSITE" id="PS51257">
    <property type="entry name" value="PROKAR_LIPOPROTEIN"/>
    <property type="match status" value="1"/>
</dbReference>
<sequence length="342" mass="35817">MTGKRAFRLAAVVAVFMACASASAADSCSTLVGRKKINIVVPFKPGGGYDSYARVLAPVLQDITGARVAVSNIAGANGVSGMKAIASAPVDSITLGVFDLRDLLAARLTDATLPPIADFTAIGAFGETNGVWASREDGVRLLAGNQPLAAGVSTGVVSRILLPAMLLDREVKLVRGYSGSADRWLALLRGDVDLTDGSLDSVQRFVSSAPGTRVLMVLSDGPFAELPGVPHLAGPGGLVDLHTRKLDPKVRRERMELASLAADLAQTSRAVAIARTAPAPVRACIEAAVEQALFSATLRDAAKLQKLVVEPMRGAVVREHLVRIERSMMKHQAVLKRLAAAS</sequence>
<feature type="chain" id="PRO_5032309085" description="Tripartite-type tricarboxylate transporter, receptor component TctC" evidence="2">
    <location>
        <begin position="25"/>
        <end position="342"/>
    </location>
</feature>
<dbReference type="RefSeq" id="WP_153584686.1">
    <property type="nucleotide sequence ID" value="NZ_WJBU01000008.1"/>
</dbReference>
<organism evidence="3 4">
    <name type="scientific">Caenimonas koreensis DSM 17982</name>
    <dbReference type="NCBI Taxonomy" id="1121255"/>
    <lineage>
        <taxon>Bacteria</taxon>
        <taxon>Pseudomonadati</taxon>
        <taxon>Pseudomonadota</taxon>
        <taxon>Betaproteobacteria</taxon>
        <taxon>Burkholderiales</taxon>
        <taxon>Comamonadaceae</taxon>
        <taxon>Caenimonas</taxon>
    </lineage>
</organism>
<gene>
    <name evidence="3" type="ORF">GHT07_08645</name>
</gene>
<evidence type="ECO:0008006" key="5">
    <source>
        <dbReference type="Google" id="ProtNLM"/>
    </source>
</evidence>
<dbReference type="InterPro" id="IPR042100">
    <property type="entry name" value="Bug_dom1"/>
</dbReference>
<dbReference type="Gene3D" id="3.40.190.150">
    <property type="entry name" value="Bordetella uptake gene, domain 1"/>
    <property type="match status" value="1"/>
</dbReference>
<feature type="signal peptide" evidence="2">
    <location>
        <begin position="1"/>
        <end position="24"/>
    </location>
</feature>